<keyword evidence="3" id="KW-1185">Reference proteome</keyword>
<gene>
    <name evidence="2" type="ORF">JRG66_00290</name>
</gene>
<evidence type="ECO:0000313" key="3">
    <source>
        <dbReference type="Proteomes" id="UP001163981"/>
    </source>
</evidence>
<protein>
    <submittedName>
        <fullName evidence="2">Hemerythrin domain-containing protein</fullName>
    </submittedName>
</protein>
<dbReference type="Pfam" id="PF01814">
    <property type="entry name" value="Hemerythrin"/>
    <property type="match status" value="1"/>
</dbReference>
<name>A0ABY6NR32_9FLAO</name>
<dbReference type="RefSeq" id="WP_265163739.1">
    <property type="nucleotide sequence ID" value="NZ_CP069620.1"/>
</dbReference>
<dbReference type="Gene3D" id="1.20.120.520">
    <property type="entry name" value="nmb1532 protein domain like"/>
    <property type="match status" value="1"/>
</dbReference>
<dbReference type="Proteomes" id="UP001163981">
    <property type="component" value="Chromosome"/>
</dbReference>
<proteinExistence type="predicted"/>
<dbReference type="InterPro" id="IPR012312">
    <property type="entry name" value="Hemerythrin-like"/>
</dbReference>
<accession>A0ABY6NR32</accession>
<evidence type="ECO:0000313" key="2">
    <source>
        <dbReference type="EMBL" id="UZH55382.1"/>
    </source>
</evidence>
<sequence length="158" mass="19387">MEKKKPIKRHESLKPLSRDHHHGLLLTWKIRQGIKLNIEPRRMKSYTDWFKNEYLYPHFEAEEKFVFPVLGSEDLLVKRALAEHRRLRRLFDQKIHILKSLSLIEEELDKHIRFEERVVFNEVQKIASPGQFEEIEREHHAQPFSDDDWQDHFWNRKK</sequence>
<feature type="domain" description="Hemerythrin-like" evidence="1">
    <location>
        <begin position="40"/>
        <end position="93"/>
    </location>
</feature>
<evidence type="ECO:0000259" key="1">
    <source>
        <dbReference type="Pfam" id="PF01814"/>
    </source>
</evidence>
<dbReference type="EMBL" id="CP069620">
    <property type="protein sequence ID" value="UZH55382.1"/>
    <property type="molecule type" value="Genomic_DNA"/>
</dbReference>
<organism evidence="2 3">
    <name type="scientific">Salinimicrobium tongyeongense</name>
    <dbReference type="NCBI Taxonomy" id="2809707"/>
    <lineage>
        <taxon>Bacteria</taxon>
        <taxon>Pseudomonadati</taxon>
        <taxon>Bacteroidota</taxon>
        <taxon>Flavobacteriia</taxon>
        <taxon>Flavobacteriales</taxon>
        <taxon>Flavobacteriaceae</taxon>
        <taxon>Salinimicrobium</taxon>
    </lineage>
</organism>
<reference evidence="2" key="1">
    <citation type="submission" date="2021-02" db="EMBL/GenBank/DDBJ databases">
        <title>Salinimicrobium sp. nov. isolated from seawater in Tongyeong, Republic of Korea.</title>
        <authorList>
            <person name="Lee S.-J."/>
        </authorList>
    </citation>
    <scope>NUCLEOTIDE SEQUENCE</scope>
    <source>
        <strain evidence="2">HN-2-9-2</strain>
    </source>
</reference>